<dbReference type="AlphaFoldDB" id="A0A0K2V990"/>
<proteinExistence type="predicted"/>
<name>A0A0K2V990_LEPSM</name>
<dbReference type="EMBL" id="HACA01029376">
    <property type="protein sequence ID" value="CDW46737.1"/>
    <property type="molecule type" value="Transcribed_RNA"/>
</dbReference>
<keyword evidence="1" id="KW-0472">Membrane</keyword>
<feature type="transmembrane region" description="Helical" evidence="1">
    <location>
        <begin position="40"/>
        <end position="59"/>
    </location>
</feature>
<sequence length="61" mass="7293">MYNLYKNATCTQFIHIYLLNLDTLLKCPIFKQYFRKCMHFSPLMIFVSTVRAIISLGFFSF</sequence>
<keyword evidence="1" id="KW-1133">Transmembrane helix</keyword>
<reference evidence="2" key="1">
    <citation type="submission" date="2014-05" db="EMBL/GenBank/DDBJ databases">
        <authorList>
            <person name="Chronopoulou M."/>
        </authorList>
    </citation>
    <scope>NUCLEOTIDE SEQUENCE</scope>
    <source>
        <tissue evidence="2">Whole organism</tissue>
    </source>
</reference>
<keyword evidence="1" id="KW-0812">Transmembrane</keyword>
<organism evidence="2">
    <name type="scientific">Lepeophtheirus salmonis</name>
    <name type="common">Salmon louse</name>
    <name type="synonym">Caligus salmonis</name>
    <dbReference type="NCBI Taxonomy" id="72036"/>
    <lineage>
        <taxon>Eukaryota</taxon>
        <taxon>Metazoa</taxon>
        <taxon>Ecdysozoa</taxon>
        <taxon>Arthropoda</taxon>
        <taxon>Crustacea</taxon>
        <taxon>Multicrustacea</taxon>
        <taxon>Hexanauplia</taxon>
        <taxon>Copepoda</taxon>
        <taxon>Siphonostomatoida</taxon>
        <taxon>Caligidae</taxon>
        <taxon>Lepeophtheirus</taxon>
    </lineage>
</organism>
<evidence type="ECO:0000256" key="1">
    <source>
        <dbReference type="SAM" id="Phobius"/>
    </source>
</evidence>
<accession>A0A0K2V990</accession>
<protein>
    <submittedName>
        <fullName evidence="2">Uncharacterized protein</fullName>
    </submittedName>
</protein>
<evidence type="ECO:0000313" key="2">
    <source>
        <dbReference type="EMBL" id="CDW46737.1"/>
    </source>
</evidence>